<dbReference type="GeneID" id="25293461"/>
<evidence type="ECO:0000256" key="1">
    <source>
        <dbReference type="SAM" id="SignalP"/>
    </source>
</evidence>
<name>A0A0D2J674_9EURO</name>
<organism evidence="2 3">
    <name type="scientific">Rhinocladiella mackenziei CBS 650.93</name>
    <dbReference type="NCBI Taxonomy" id="1442369"/>
    <lineage>
        <taxon>Eukaryota</taxon>
        <taxon>Fungi</taxon>
        <taxon>Dikarya</taxon>
        <taxon>Ascomycota</taxon>
        <taxon>Pezizomycotina</taxon>
        <taxon>Eurotiomycetes</taxon>
        <taxon>Chaetothyriomycetidae</taxon>
        <taxon>Chaetothyriales</taxon>
        <taxon>Herpotrichiellaceae</taxon>
        <taxon>Rhinocladiella</taxon>
    </lineage>
</organism>
<keyword evidence="1" id="KW-0732">Signal</keyword>
<feature type="signal peptide" evidence="1">
    <location>
        <begin position="1"/>
        <end position="21"/>
    </location>
</feature>
<dbReference type="VEuPathDB" id="FungiDB:Z518_05390"/>
<dbReference type="Proteomes" id="UP000053617">
    <property type="component" value="Unassembled WGS sequence"/>
</dbReference>
<dbReference type="EMBL" id="KN847478">
    <property type="protein sequence ID" value="KIX04520.1"/>
    <property type="molecule type" value="Genomic_DNA"/>
</dbReference>
<dbReference type="HOGENOM" id="CLU_2074445_0_0_1"/>
<evidence type="ECO:0000313" key="2">
    <source>
        <dbReference type="EMBL" id="KIX04520.1"/>
    </source>
</evidence>
<feature type="chain" id="PRO_5002244635" evidence="1">
    <location>
        <begin position="22"/>
        <end position="118"/>
    </location>
</feature>
<proteinExistence type="predicted"/>
<keyword evidence="3" id="KW-1185">Reference proteome</keyword>
<reference evidence="2 3" key="1">
    <citation type="submission" date="2015-01" db="EMBL/GenBank/DDBJ databases">
        <title>The Genome Sequence of Rhinocladiella mackenzie CBS 650.93.</title>
        <authorList>
            <consortium name="The Broad Institute Genomics Platform"/>
            <person name="Cuomo C."/>
            <person name="de Hoog S."/>
            <person name="Gorbushina A."/>
            <person name="Stielow B."/>
            <person name="Teixiera M."/>
            <person name="Abouelleil A."/>
            <person name="Chapman S.B."/>
            <person name="Priest M."/>
            <person name="Young S.K."/>
            <person name="Wortman J."/>
            <person name="Nusbaum C."/>
            <person name="Birren B."/>
        </authorList>
    </citation>
    <scope>NUCLEOTIDE SEQUENCE [LARGE SCALE GENOMIC DNA]</scope>
    <source>
        <strain evidence="2 3">CBS 650.93</strain>
    </source>
</reference>
<protein>
    <submittedName>
        <fullName evidence="2">Uncharacterized protein</fullName>
    </submittedName>
</protein>
<dbReference type="AlphaFoldDB" id="A0A0D2J674"/>
<sequence>MWACHTAEFSILSTLLEVTKCSVYVDDVRWEPKVFDAFALPEGKKDLDLSLAEARAGGVNTFPFDGIVPGNELFLCKLFPKRSSLVQIDNFDSGPLGMGKDIDHRGSIRAFEEGHSPL</sequence>
<gene>
    <name evidence="2" type="ORF">Z518_05390</name>
</gene>
<dbReference type="RefSeq" id="XP_013271656.1">
    <property type="nucleotide sequence ID" value="XM_013416202.1"/>
</dbReference>
<accession>A0A0D2J674</accession>
<evidence type="ECO:0000313" key="3">
    <source>
        <dbReference type="Proteomes" id="UP000053617"/>
    </source>
</evidence>